<organism evidence="2 3">
    <name type="scientific">Photobacterium lutimaris</name>
    <dbReference type="NCBI Taxonomy" id="388278"/>
    <lineage>
        <taxon>Bacteria</taxon>
        <taxon>Pseudomonadati</taxon>
        <taxon>Pseudomonadota</taxon>
        <taxon>Gammaproteobacteria</taxon>
        <taxon>Vibrionales</taxon>
        <taxon>Vibrionaceae</taxon>
        <taxon>Photobacterium</taxon>
    </lineage>
</organism>
<protein>
    <submittedName>
        <fullName evidence="2">Uncharacterized protein</fullName>
    </submittedName>
</protein>
<comment type="caution">
    <text evidence="2">The sequence shown here is derived from an EMBL/GenBank/DDBJ whole genome shotgun (WGS) entry which is preliminary data.</text>
</comment>
<evidence type="ECO:0000313" key="2">
    <source>
        <dbReference type="EMBL" id="PSU33996.1"/>
    </source>
</evidence>
<proteinExistence type="predicted"/>
<dbReference type="Proteomes" id="UP000241222">
    <property type="component" value="Unassembled WGS sequence"/>
</dbReference>
<feature type="signal peptide" evidence="1">
    <location>
        <begin position="1"/>
        <end position="22"/>
    </location>
</feature>
<name>A0A2T3IZA4_9GAMM</name>
<dbReference type="AlphaFoldDB" id="A0A2T3IZA4"/>
<keyword evidence="3" id="KW-1185">Reference proteome</keyword>
<accession>A0A2T3IZA4</accession>
<evidence type="ECO:0000256" key="1">
    <source>
        <dbReference type="SAM" id="SignalP"/>
    </source>
</evidence>
<evidence type="ECO:0000313" key="3">
    <source>
        <dbReference type="Proteomes" id="UP000241222"/>
    </source>
</evidence>
<dbReference type="RefSeq" id="WP_107349042.1">
    <property type="nucleotide sequence ID" value="NZ_PYMH01000004.1"/>
</dbReference>
<dbReference type="EMBL" id="PYMH01000004">
    <property type="protein sequence ID" value="PSU33996.1"/>
    <property type="molecule type" value="Genomic_DNA"/>
</dbReference>
<keyword evidence="1" id="KW-0732">Signal</keyword>
<sequence length="169" mass="18215">MKRLTKLIVASAIGGSALITHASIGFLTIDDLGLTTLSNEEMSSLRGGFVSVNDNIINIGLSVTTEINGETVLNTHVADFTISNGILTSHDSTRTYDFDDPLKVISVGENNIFNIGSTQDAIGTVVQNSVDNTAIKVETVLDIEADIEGFNRHNLFNNRLEHAILHNGY</sequence>
<gene>
    <name evidence="2" type="ORF">C9I99_11575</name>
</gene>
<reference evidence="2 3" key="1">
    <citation type="submission" date="2018-03" db="EMBL/GenBank/DDBJ databases">
        <title>Whole genome sequencing of Histamine producing bacteria.</title>
        <authorList>
            <person name="Butler K."/>
        </authorList>
    </citation>
    <scope>NUCLEOTIDE SEQUENCE [LARGE SCALE GENOMIC DNA]</scope>
    <source>
        <strain evidence="2 3">JCM 13586</strain>
    </source>
</reference>
<feature type="chain" id="PRO_5015781032" evidence="1">
    <location>
        <begin position="23"/>
        <end position="169"/>
    </location>
</feature>
<dbReference type="OrthoDB" id="5814522at2"/>